<gene>
    <name evidence="1" type="primary">NOS3_1</name>
    <name evidence="1" type="ORF">g.126305</name>
</gene>
<reference evidence="1" key="1">
    <citation type="submission" date="2015-07" db="EMBL/GenBank/DDBJ databases">
        <title>Transcriptome Assembly of Anthurium amnicola.</title>
        <authorList>
            <person name="Suzuki J."/>
        </authorList>
    </citation>
    <scope>NUCLEOTIDE SEQUENCE</scope>
</reference>
<proteinExistence type="predicted"/>
<dbReference type="EMBL" id="GDJX01012802">
    <property type="protein sequence ID" value="JAT55134.1"/>
    <property type="molecule type" value="Transcribed_RNA"/>
</dbReference>
<sequence length="135" mass="14535">PLLCICQQTESHNLHPSTVLPPSSSSFPFGSTCSSPDHFRDGEEADAAPNGVYGRSLLGSVLLVRVHVREGVRPEGAGRADRGPPTWKQRRLRGRGAAFRALTHAALRACEKAAEFGPDAKDCRTSSHNHPVDLT</sequence>
<dbReference type="AlphaFoldDB" id="A0A1D1YKK0"/>
<accession>A0A1D1YKK0</accession>
<organism evidence="1">
    <name type="scientific">Anthurium amnicola</name>
    <dbReference type="NCBI Taxonomy" id="1678845"/>
    <lineage>
        <taxon>Eukaryota</taxon>
        <taxon>Viridiplantae</taxon>
        <taxon>Streptophyta</taxon>
        <taxon>Embryophyta</taxon>
        <taxon>Tracheophyta</taxon>
        <taxon>Spermatophyta</taxon>
        <taxon>Magnoliopsida</taxon>
        <taxon>Liliopsida</taxon>
        <taxon>Araceae</taxon>
        <taxon>Pothoideae</taxon>
        <taxon>Potheae</taxon>
        <taxon>Anthurium</taxon>
    </lineage>
</organism>
<name>A0A1D1YKK0_9ARAE</name>
<protein>
    <submittedName>
        <fullName evidence="1">Nitric oxide synthase, endothelial</fullName>
    </submittedName>
</protein>
<evidence type="ECO:0000313" key="1">
    <source>
        <dbReference type="EMBL" id="JAT55134.1"/>
    </source>
</evidence>
<feature type="non-terminal residue" evidence="1">
    <location>
        <position position="1"/>
    </location>
</feature>